<evidence type="ECO:0000313" key="2">
    <source>
        <dbReference type="EMBL" id="GGM13757.1"/>
    </source>
</evidence>
<feature type="domain" description="HD" evidence="1">
    <location>
        <begin position="34"/>
        <end position="136"/>
    </location>
</feature>
<dbReference type="InterPro" id="IPR036513">
    <property type="entry name" value="STAS_dom_sf"/>
</dbReference>
<accession>A0A917T8U0</accession>
<dbReference type="Proteomes" id="UP000655208">
    <property type="component" value="Unassembled WGS sequence"/>
</dbReference>
<dbReference type="EMBL" id="BMNA01000012">
    <property type="protein sequence ID" value="GGM13757.1"/>
    <property type="molecule type" value="Genomic_DNA"/>
</dbReference>
<dbReference type="Pfam" id="PF01966">
    <property type="entry name" value="HD"/>
    <property type="match status" value="1"/>
</dbReference>
<name>A0A917T8U0_9ACTN</name>
<proteinExistence type="predicted"/>
<dbReference type="Gene3D" id="1.10.3210.10">
    <property type="entry name" value="Hypothetical protein af1432"/>
    <property type="match status" value="1"/>
</dbReference>
<protein>
    <recommendedName>
        <fullName evidence="1">HD domain-containing protein</fullName>
    </recommendedName>
</protein>
<dbReference type="AlphaFoldDB" id="A0A917T8U0"/>
<dbReference type="Gene3D" id="3.30.750.24">
    <property type="entry name" value="STAS domain"/>
    <property type="match status" value="1"/>
</dbReference>
<evidence type="ECO:0000259" key="1">
    <source>
        <dbReference type="Pfam" id="PF01966"/>
    </source>
</evidence>
<evidence type="ECO:0000313" key="3">
    <source>
        <dbReference type="Proteomes" id="UP000655208"/>
    </source>
</evidence>
<reference evidence="2" key="1">
    <citation type="journal article" date="2014" name="Int. J. Syst. Evol. Microbiol.">
        <title>Complete genome sequence of Corynebacterium casei LMG S-19264T (=DSM 44701T), isolated from a smear-ripened cheese.</title>
        <authorList>
            <consortium name="US DOE Joint Genome Institute (JGI-PGF)"/>
            <person name="Walter F."/>
            <person name="Albersmeier A."/>
            <person name="Kalinowski J."/>
            <person name="Ruckert C."/>
        </authorList>
    </citation>
    <scope>NUCLEOTIDE SEQUENCE</scope>
    <source>
        <strain evidence="2">CGMCC 4.7308</strain>
    </source>
</reference>
<dbReference type="CDD" id="cd00077">
    <property type="entry name" value="HDc"/>
    <property type="match status" value="1"/>
</dbReference>
<dbReference type="SUPFAM" id="SSF109604">
    <property type="entry name" value="HD-domain/PDEase-like"/>
    <property type="match status" value="1"/>
</dbReference>
<dbReference type="InterPro" id="IPR006674">
    <property type="entry name" value="HD_domain"/>
</dbReference>
<dbReference type="InterPro" id="IPR003607">
    <property type="entry name" value="HD/PDEase_dom"/>
</dbReference>
<organism evidence="2 3">
    <name type="scientific">Nakamurella endophytica</name>
    <dbReference type="NCBI Taxonomy" id="1748367"/>
    <lineage>
        <taxon>Bacteria</taxon>
        <taxon>Bacillati</taxon>
        <taxon>Actinomycetota</taxon>
        <taxon>Actinomycetes</taxon>
        <taxon>Nakamurellales</taxon>
        <taxon>Nakamurellaceae</taxon>
        <taxon>Nakamurella</taxon>
    </lineage>
</organism>
<comment type="caution">
    <text evidence="2">The sequence shown here is derived from an EMBL/GenBank/DDBJ whole genome shotgun (WGS) entry which is preliminary data.</text>
</comment>
<keyword evidence="3" id="KW-1185">Reference proteome</keyword>
<reference evidence="2" key="2">
    <citation type="submission" date="2020-09" db="EMBL/GenBank/DDBJ databases">
        <authorList>
            <person name="Sun Q."/>
            <person name="Zhou Y."/>
        </authorList>
    </citation>
    <scope>NUCLEOTIDE SEQUENCE</scope>
    <source>
        <strain evidence="2">CGMCC 4.7308</strain>
    </source>
</reference>
<gene>
    <name evidence="2" type="ORF">GCM10011594_37050</name>
</gene>
<dbReference type="RefSeq" id="WP_188944177.1">
    <property type="nucleotide sequence ID" value="NZ_BMNA01000012.1"/>
</dbReference>
<sequence>MPVPSPRWPPPADPAIVERAAAEAARLLAALPDRWAHTRQVADSARWAAVGVDLADRPLLIAAAYLHDIGYSRALAVTGFHPLDGARHLAEQGADELARLVAHHSGAAVEARHRGLTDRLARFARPHGAVADALDYADATSGPTGESVDPGPRFEEILDRHGADSVVARSRGESRIDTYAAVVRTLRRADDARPRPGRLAVTPVQLGFTTLVRFQGVLDESSAEQATAVLRDVLDRRPHAAVCDLALLTRCDQDGVRVLSAAVTGPVPADPAAVPVVAVDPPAAVRERLEQWWVPGPPPAWPALHDALAEHCQEAHDADPRDTEDDARD</sequence>